<reference evidence="2 3" key="1">
    <citation type="submission" date="2020-04" db="EMBL/GenBank/DDBJ databases">
        <title>Perkinsus olseni comparative genomics.</title>
        <authorList>
            <person name="Bogema D.R."/>
        </authorList>
    </citation>
    <scope>NUCLEOTIDE SEQUENCE [LARGE SCALE GENOMIC DNA]</scope>
    <source>
        <strain evidence="2 3">ATCC PRA-207</strain>
    </source>
</reference>
<dbReference type="EMBL" id="JABANO010011779">
    <property type="protein sequence ID" value="KAF4742902.1"/>
    <property type="molecule type" value="Genomic_DNA"/>
</dbReference>
<evidence type="ECO:0000313" key="2">
    <source>
        <dbReference type="EMBL" id="KAF4742902.1"/>
    </source>
</evidence>
<feature type="region of interest" description="Disordered" evidence="1">
    <location>
        <begin position="1"/>
        <end position="32"/>
    </location>
</feature>
<proteinExistence type="predicted"/>
<evidence type="ECO:0000313" key="3">
    <source>
        <dbReference type="Proteomes" id="UP000553632"/>
    </source>
</evidence>
<evidence type="ECO:0000256" key="1">
    <source>
        <dbReference type="SAM" id="MobiDB-lite"/>
    </source>
</evidence>
<protein>
    <submittedName>
        <fullName evidence="2">Uncharacterized protein</fullName>
    </submittedName>
</protein>
<dbReference type="AlphaFoldDB" id="A0A7J6TDS0"/>
<feature type="non-terminal residue" evidence="2">
    <location>
        <position position="1"/>
    </location>
</feature>
<sequence>ESSFTTESSGPDVITGGASNSSSDDVTHPKGDVANRVPFIGVMMPSPPPTEYFSRHPIEHKIEGVNSDGDSLFLYPAMIYNNLTIATAATEGSVDRLPRSSRVAYVADDGHHIHLLEGSASTTVRVVGSTTLKGRVNSIRYHTLHHHPTTTVLVITSTDGAYIYTDDLRRTLCYIPPPSVHARDD</sequence>
<organism evidence="2 3">
    <name type="scientific">Perkinsus olseni</name>
    <name type="common">Perkinsus atlanticus</name>
    <dbReference type="NCBI Taxonomy" id="32597"/>
    <lineage>
        <taxon>Eukaryota</taxon>
        <taxon>Sar</taxon>
        <taxon>Alveolata</taxon>
        <taxon>Perkinsozoa</taxon>
        <taxon>Perkinsea</taxon>
        <taxon>Perkinsida</taxon>
        <taxon>Perkinsidae</taxon>
        <taxon>Perkinsus</taxon>
    </lineage>
</organism>
<gene>
    <name evidence="2" type="ORF">FOZ63_016214</name>
</gene>
<feature type="non-terminal residue" evidence="2">
    <location>
        <position position="185"/>
    </location>
</feature>
<comment type="caution">
    <text evidence="2">The sequence shown here is derived from an EMBL/GenBank/DDBJ whole genome shotgun (WGS) entry which is preliminary data.</text>
</comment>
<dbReference type="Proteomes" id="UP000553632">
    <property type="component" value="Unassembled WGS sequence"/>
</dbReference>
<keyword evidence="3" id="KW-1185">Reference proteome</keyword>
<accession>A0A7J6TDS0</accession>
<name>A0A7J6TDS0_PEROL</name>